<feature type="region of interest" description="Disordered" evidence="9">
    <location>
        <begin position="561"/>
        <end position="580"/>
    </location>
</feature>
<dbReference type="SUPFAM" id="SSF48310">
    <property type="entry name" value="Aldehyde ferredoxin oxidoreductase, C-terminal domains"/>
    <property type="match status" value="1"/>
</dbReference>
<dbReference type="InterPro" id="IPR036021">
    <property type="entry name" value="Tungsten_al_ferr_oxy-like_C"/>
</dbReference>
<dbReference type="GO" id="GO:0009055">
    <property type="term" value="F:electron transfer activity"/>
    <property type="evidence" value="ECO:0007669"/>
    <property type="project" value="InterPro"/>
</dbReference>
<dbReference type="GO" id="GO:0051539">
    <property type="term" value="F:4 iron, 4 sulfur cluster binding"/>
    <property type="evidence" value="ECO:0007669"/>
    <property type="project" value="UniProtKB-KW"/>
</dbReference>
<dbReference type="InterPro" id="IPR013983">
    <property type="entry name" value="Ald_Fedxn_OxRdtase_N"/>
</dbReference>
<keyword evidence="5" id="KW-0560">Oxidoreductase</keyword>
<evidence type="ECO:0000313" key="11">
    <source>
        <dbReference type="EMBL" id="TWJ14037.1"/>
    </source>
</evidence>
<protein>
    <submittedName>
        <fullName evidence="11">Aldehyde:ferredoxin oxidoreductase</fullName>
    </submittedName>
</protein>
<sequence>MSERTNSITNGYCFQFARVNLTERKVSVEPLDPNLLADWVGGVGLGAYFLFKEVPTGSAPFSEDNKVFLFTGPLSGTRFPGSGTFCCVTKSPMTGFSGASQANGFFAAYLKMAGFDGLIIEGVSSDPVYLVVADGTVEIRSAAPYWGKGTFETESAILEDHQLTTTGASVYSIGPAGENLVRFAALVGDKGHVAGHNGIGAVLGAKKLKAILTVKGTTRVTPADGEQFDELVKSVRTKARGYMKGMLSSHGTAGLVLPAYQLGELPIRNLQTNTLEGVENIDGTYFREHFEHRPKTCYMCPIAHNAWVKIKEGPYAGLEAEEPEYENISTMGSNLGIMRADALIYLSYLADDLGMNITEAGWVLSWLMECKERNLLGPYQDEVRLTWGDVNGVEEMLVTIAHRKGEIGTLLAEGVMRASRAVGKDAALAAVCTEKGGSPRGHDHRARWTELIDTCVSSTGTIEATFGRRFPAALGEQPIDDFFNHETVSRTIARINGWRQFEDALGTCRFCTGDAPEETVKAVSALTGREMDIHAAAHIGRRIVNLLRVYNCRSGLTKEMERPSHRYGSTPTDGPVKDRGIMPHWEETRRIYYENMGWDPETGIPTAETIRSMGLDTLVQ</sequence>
<dbReference type="Gene3D" id="1.10.569.10">
    <property type="entry name" value="Aldehyde Ferredoxin Oxidoreductase Protein, subunit A, domain 2"/>
    <property type="match status" value="1"/>
</dbReference>
<accession>A0A562V8H6</accession>
<gene>
    <name evidence="11" type="ORF">JN12_03608</name>
</gene>
<dbReference type="Gene3D" id="3.60.9.10">
    <property type="entry name" value="Aldehyde ferredoxin oxidoreductase, N-terminal domain"/>
    <property type="match status" value="1"/>
</dbReference>
<keyword evidence="6" id="KW-0408">Iron</keyword>
<comment type="cofactor">
    <cofactor evidence="1">
        <name>[4Fe-4S] cluster</name>
        <dbReference type="ChEBI" id="CHEBI:49883"/>
    </cofactor>
</comment>
<comment type="cofactor">
    <cofactor evidence="8">
        <name>tungstopterin</name>
        <dbReference type="ChEBI" id="CHEBI:30402"/>
    </cofactor>
</comment>
<dbReference type="GO" id="GO:0016625">
    <property type="term" value="F:oxidoreductase activity, acting on the aldehyde or oxo group of donors, iron-sulfur protein as acceptor"/>
    <property type="evidence" value="ECO:0007669"/>
    <property type="project" value="InterPro"/>
</dbReference>
<dbReference type="InterPro" id="IPR013985">
    <property type="entry name" value="Ald_Fedxn_OxRdtase_dom3"/>
</dbReference>
<dbReference type="EMBL" id="VLLN01000032">
    <property type="protein sequence ID" value="TWJ14037.1"/>
    <property type="molecule type" value="Genomic_DNA"/>
</dbReference>
<dbReference type="Gene3D" id="1.10.599.10">
    <property type="entry name" value="Aldehyde Ferredoxin Oxidoreductase Protein, subunit A, domain 3"/>
    <property type="match status" value="1"/>
</dbReference>
<feature type="domain" description="Aldehyde ferredoxin oxidoreductase N-terminal" evidence="10">
    <location>
        <begin position="12"/>
        <end position="218"/>
    </location>
</feature>
<dbReference type="PANTHER" id="PTHR30038:SF7">
    <property type="entry name" value="TUNGSTEN-CONTAINING GLYCERALDEHYDE-3-PHOSPHATE:FERREDOXIN OXIDOREDUCTASE"/>
    <property type="match status" value="1"/>
</dbReference>
<dbReference type="SUPFAM" id="SSF56228">
    <property type="entry name" value="Aldehyde ferredoxin oxidoreductase, N-terminal domain"/>
    <property type="match status" value="1"/>
</dbReference>
<evidence type="ECO:0000256" key="6">
    <source>
        <dbReference type="ARBA" id="ARBA00023004"/>
    </source>
</evidence>
<dbReference type="InterPro" id="IPR051919">
    <property type="entry name" value="W-dependent_AOR"/>
</dbReference>
<evidence type="ECO:0000256" key="7">
    <source>
        <dbReference type="ARBA" id="ARBA00023014"/>
    </source>
</evidence>
<evidence type="ECO:0000256" key="2">
    <source>
        <dbReference type="ARBA" id="ARBA00011032"/>
    </source>
</evidence>
<evidence type="ECO:0000256" key="1">
    <source>
        <dbReference type="ARBA" id="ARBA00001966"/>
    </source>
</evidence>
<evidence type="ECO:0000256" key="9">
    <source>
        <dbReference type="SAM" id="MobiDB-lite"/>
    </source>
</evidence>
<proteinExistence type="inferred from homology"/>
<comment type="caution">
    <text evidence="11">The sequence shown here is derived from an EMBL/GenBank/DDBJ whole genome shotgun (WGS) entry which is preliminary data.</text>
</comment>
<dbReference type="InterPro" id="IPR001203">
    <property type="entry name" value="OxRdtase_Ald_Fedxn_C"/>
</dbReference>
<keyword evidence="3" id="KW-0004">4Fe-4S</keyword>
<name>A0A562V8H6_9BACT</name>
<dbReference type="PANTHER" id="PTHR30038">
    <property type="entry name" value="ALDEHYDE FERREDOXIN OXIDOREDUCTASE"/>
    <property type="match status" value="1"/>
</dbReference>
<dbReference type="InterPro" id="IPR013984">
    <property type="entry name" value="Ald_Fedxn_OxRdtase_dom2"/>
</dbReference>
<evidence type="ECO:0000256" key="5">
    <source>
        <dbReference type="ARBA" id="ARBA00023002"/>
    </source>
</evidence>
<organism evidence="11 12">
    <name type="scientific">Geobacter argillaceus</name>
    <dbReference type="NCBI Taxonomy" id="345631"/>
    <lineage>
        <taxon>Bacteria</taxon>
        <taxon>Pseudomonadati</taxon>
        <taxon>Thermodesulfobacteriota</taxon>
        <taxon>Desulfuromonadia</taxon>
        <taxon>Geobacterales</taxon>
        <taxon>Geobacteraceae</taxon>
        <taxon>Geobacter</taxon>
    </lineage>
</organism>
<evidence type="ECO:0000256" key="3">
    <source>
        <dbReference type="ARBA" id="ARBA00022485"/>
    </source>
</evidence>
<dbReference type="AlphaFoldDB" id="A0A562V8H6"/>
<keyword evidence="7" id="KW-0411">Iron-sulfur</keyword>
<dbReference type="Pfam" id="PF01314">
    <property type="entry name" value="AFOR_C"/>
    <property type="match status" value="1"/>
</dbReference>
<comment type="similarity">
    <text evidence="2">Belongs to the AOR/FOR family.</text>
</comment>
<evidence type="ECO:0000313" key="12">
    <source>
        <dbReference type="Proteomes" id="UP000319449"/>
    </source>
</evidence>
<dbReference type="Pfam" id="PF02730">
    <property type="entry name" value="AFOR_N"/>
    <property type="match status" value="1"/>
</dbReference>
<keyword evidence="12" id="KW-1185">Reference proteome</keyword>
<dbReference type="InterPro" id="IPR036503">
    <property type="entry name" value="Ald_Fedxn_OxRdtase_N_sf"/>
</dbReference>
<keyword evidence="4" id="KW-0479">Metal-binding</keyword>
<dbReference type="SMART" id="SM00790">
    <property type="entry name" value="AFOR_N"/>
    <property type="match status" value="1"/>
</dbReference>
<dbReference type="RefSeq" id="WP_145025365.1">
    <property type="nucleotide sequence ID" value="NZ_VLLN01000032.1"/>
</dbReference>
<dbReference type="Proteomes" id="UP000319449">
    <property type="component" value="Unassembled WGS sequence"/>
</dbReference>
<evidence type="ECO:0000256" key="8">
    <source>
        <dbReference type="ARBA" id="ARBA00049934"/>
    </source>
</evidence>
<dbReference type="OrthoDB" id="9763894at2"/>
<evidence type="ECO:0000256" key="4">
    <source>
        <dbReference type="ARBA" id="ARBA00022723"/>
    </source>
</evidence>
<reference evidence="11 12" key="1">
    <citation type="submission" date="2019-07" db="EMBL/GenBank/DDBJ databases">
        <title>Genomic Encyclopedia of Archaeal and Bacterial Type Strains, Phase II (KMG-II): from individual species to whole genera.</title>
        <authorList>
            <person name="Goeker M."/>
        </authorList>
    </citation>
    <scope>NUCLEOTIDE SEQUENCE [LARGE SCALE GENOMIC DNA]</scope>
    <source>
        <strain evidence="11 12">ATCC BAA-1139</strain>
    </source>
</reference>
<evidence type="ECO:0000259" key="10">
    <source>
        <dbReference type="SMART" id="SM00790"/>
    </source>
</evidence>
<dbReference type="GO" id="GO:0046872">
    <property type="term" value="F:metal ion binding"/>
    <property type="evidence" value="ECO:0007669"/>
    <property type="project" value="UniProtKB-KW"/>
</dbReference>